<organism evidence="2 3">
    <name type="scientific">Candidatus Entotheonella gemina</name>
    <dbReference type="NCBI Taxonomy" id="1429439"/>
    <lineage>
        <taxon>Bacteria</taxon>
        <taxon>Pseudomonadati</taxon>
        <taxon>Nitrospinota/Tectimicrobiota group</taxon>
        <taxon>Candidatus Tectimicrobiota</taxon>
        <taxon>Candidatus Entotheonellia</taxon>
        <taxon>Candidatus Entotheonellales</taxon>
        <taxon>Candidatus Entotheonellaceae</taxon>
        <taxon>Candidatus Entotheonella</taxon>
    </lineage>
</organism>
<dbReference type="Gene3D" id="3.40.50.1820">
    <property type="entry name" value="alpha/beta hydrolase"/>
    <property type="match status" value="1"/>
</dbReference>
<sequence>IPEHFDGMDDLIYLHLDLMDALDLHDAVVVGMSMGGWAAAEMAVRNTSRMSKLILVDAVGIKAGGRDARDIADVFGLPQDDVTRLLFHDPANAPDPATLTDEQMIEIAANRIALAMYTWEPYMHNPKLRYRLHRIRVPTLLIWGESDGLVSVTYAEAYRDLIPGAELVVIPKAGHAPQVEQPDLFCDHVYQFAAK</sequence>
<dbReference type="GO" id="GO:0016020">
    <property type="term" value="C:membrane"/>
    <property type="evidence" value="ECO:0007669"/>
    <property type="project" value="TreeGrafter"/>
</dbReference>
<reference evidence="2 3" key="1">
    <citation type="journal article" date="2014" name="Nature">
        <title>An environmental bacterial taxon with a large and distinct metabolic repertoire.</title>
        <authorList>
            <person name="Wilson M.C."/>
            <person name="Mori T."/>
            <person name="Ruckert C."/>
            <person name="Uria A.R."/>
            <person name="Helf M.J."/>
            <person name="Takada K."/>
            <person name="Gernert C."/>
            <person name="Steffens U.A."/>
            <person name="Heycke N."/>
            <person name="Schmitt S."/>
            <person name="Rinke C."/>
            <person name="Helfrich E.J."/>
            <person name="Brachmann A.O."/>
            <person name="Gurgui C."/>
            <person name="Wakimoto T."/>
            <person name="Kracht M."/>
            <person name="Crusemann M."/>
            <person name="Hentschel U."/>
            <person name="Abe I."/>
            <person name="Matsunaga S."/>
            <person name="Kalinowski J."/>
            <person name="Takeyama H."/>
            <person name="Piel J."/>
        </authorList>
    </citation>
    <scope>NUCLEOTIDE SEQUENCE [LARGE SCALE GENOMIC DNA]</scope>
    <source>
        <strain evidence="3">TSY2</strain>
    </source>
</reference>
<evidence type="ECO:0000313" key="2">
    <source>
        <dbReference type="EMBL" id="ETW95564.1"/>
    </source>
</evidence>
<dbReference type="Proteomes" id="UP000019140">
    <property type="component" value="Unassembled WGS sequence"/>
</dbReference>
<name>W4LCB0_9BACT</name>
<dbReference type="Pfam" id="PF12697">
    <property type="entry name" value="Abhydrolase_6"/>
    <property type="match status" value="1"/>
</dbReference>
<dbReference type="SUPFAM" id="SSF53474">
    <property type="entry name" value="alpha/beta-Hydrolases"/>
    <property type="match status" value="1"/>
</dbReference>
<evidence type="ECO:0000313" key="3">
    <source>
        <dbReference type="Proteomes" id="UP000019140"/>
    </source>
</evidence>
<comment type="caution">
    <text evidence="2">The sequence shown here is derived from an EMBL/GenBank/DDBJ whole genome shotgun (WGS) entry which is preliminary data.</text>
</comment>
<proteinExistence type="predicted"/>
<dbReference type="AlphaFoldDB" id="W4LCB0"/>
<accession>W4LCB0</accession>
<evidence type="ECO:0000259" key="1">
    <source>
        <dbReference type="Pfam" id="PF12697"/>
    </source>
</evidence>
<dbReference type="InterPro" id="IPR050266">
    <property type="entry name" value="AB_hydrolase_sf"/>
</dbReference>
<dbReference type="InterPro" id="IPR029058">
    <property type="entry name" value="AB_hydrolase_fold"/>
</dbReference>
<dbReference type="PANTHER" id="PTHR43798">
    <property type="entry name" value="MONOACYLGLYCEROL LIPASE"/>
    <property type="match status" value="1"/>
</dbReference>
<dbReference type="EMBL" id="AZHX01002301">
    <property type="protein sequence ID" value="ETW95564.1"/>
    <property type="molecule type" value="Genomic_DNA"/>
</dbReference>
<dbReference type="InterPro" id="IPR000073">
    <property type="entry name" value="AB_hydrolase_1"/>
</dbReference>
<dbReference type="HOGENOM" id="CLU_1392771_0_0_7"/>
<protein>
    <recommendedName>
        <fullName evidence="1">AB hydrolase-1 domain-containing protein</fullName>
    </recommendedName>
</protein>
<gene>
    <name evidence="2" type="ORF">ETSY2_47950</name>
</gene>
<feature type="domain" description="AB hydrolase-1" evidence="1">
    <location>
        <begin position="9"/>
        <end position="187"/>
    </location>
</feature>
<dbReference type="PRINTS" id="PR00111">
    <property type="entry name" value="ABHYDROLASE"/>
</dbReference>
<dbReference type="PANTHER" id="PTHR43798:SF33">
    <property type="entry name" value="HYDROLASE, PUTATIVE (AFU_ORTHOLOGUE AFUA_2G14860)-RELATED"/>
    <property type="match status" value="1"/>
</dbReference>
<keyword evidence="3" id="KW-1185">Reference proteome</keyword>
<feature type="non-terminal residue" evidence="2">
    <location>
        <position position="1"/>
    </location>
</feature>